<keyword evidence="1" id="KW-0233">DNA recombination</keyword>
<accession>A0ABS7VTM1</accession>
<evidence type="ECO:0000256" key="2">
    <source>
        <dbReference type="SAM" id="MobiDB-lite"/>
    </source>
</evidence>
<sequence length="409" mass="46233">MAHLYRKPSDWTDGRLPETANQYRRAASRFEKLAWRDKDGRLRWPGYIAGVHRYMQPRRGQLSRSSFRWYRNAAAFRAVELFGSDRLDLVHAEFSIYAPEAKKRTRYRKAVPTHVMRAIRKVVEADGRRSWKELFDVLVVMRTTGARPGELTGMLFNNLSGLLELPNSKYRPTLDLPGVNRDLRQLARTFPRGNGPARLLQVQPGWRDDPEYVKTAFRVIKRFKGRSWDDFQANASRTLKEILRRCARQKLVTGWWKRLRVYDFRHQFCADAKEALGFLDGEVAAAMGHVSGTTALYHYGRRASASKGGVAVRPVEGNPSAPCPPGRTPLGVATESLKKLARLVAKSGSVFARAVSVDSSTGDPEAGASSAESARRSIEQFWRENEVNNPPDRQQAPPPKKTNQGPSTK</sequence>
<comment type="caution">
    <text evidence="3">The sequence shown here is derived from an EMBL/GenBank/DDBJ whole genome shotgun (WGS) entry which is preliminary data.</text>
</comment>
<dbReference type="EMBL" id="JAIRBM010000024">
    <property type="protein sequence ID" value="MBZ6078921.1"/>
    <property type="molecule type" value="Genomic_DNA"/>
</dbReference>
<evidence type="ECO:0000256" key="1">
    <source>
        <dbReference type="ARBA" id="ARBA00023172"/>
    </source>
</evidence>
<dbReference type="SUPFAM" id="SSF56349">
    <property type="entry name" value="DNA breaking-rejoining enzymes"/>
    <property type="match status" value="1"/>
</dbReference>
<dbReference type="InterPro" id="IPR013762">
    <property type="entry name" value="Integrase-like_cat_sf"/>
</dbReference>
<proteinExistence type="predicted"/>
<evidence type="ECO:0000313" key="3">
    <source>
        <dbReference type="EMBL" id="MBZ6078921.1"/>
    </source>
</evidence>
<feature type="region of interest" description="Disordered" evidence="2">
    <location>
        <begin position="356"/>
        <end position="409"/>
    </location>
</feature>
<organism evidence="3 4">
    <name type="scientific">Microvirga puerhi</name>
    <dbReference type="NCBI Taxonomy" id="2876078"/>
    <lineage>
        <taxon>Bacteria</taxon>
        <taxon>Pseudomonadati</taxon>
        <taxon>Pseudomonadota</taxon>
        <taxon>Alphaproteobacteria</taxon>
        <taxon>Hyphomicrobiales</taxon>
        <taxon>Methylobacteriaceae</taxon>
        <taxon>Microvirga</taxon>
    </lineage>
</organism>
<name>A0ABS7VTM1_9HYPH</name>
<evidence type="ECO:0008006" key="5">
    <source>
        <dbReference type="Google" id="ProtNLM"/>
    </source>
</evidence>
<dbReference type="RefSeq" id="WP_224315673.1">
    <property type="nucleotide sequence ID" value="NZ_JAIRBM010000024.1"/>
</dbReference>
<protein>
    <recommendedName>
        <fullName evidence="5">Tyr recombinase domain-containing protein</fullName>
    </recommendedName>
</protein>
<dbReference type="InterPro" id="IPR011010">
    <property type="entry name" value="DNA_brk_join_enz"/>
</dbReference>
<keyword evidence="4" id="KW-1185">Reference proteome</keyword>
<dbReference type="Gene3D" id="1.10.443.10">
    <property type="entry name" value="Intergrase catalytic core"/>
    <property type="match status" value="1"/>
</dbReference>
<dbReference type="Proteomes" id="UP000704176">
    <property type="component" value="Unassembled WGS sequence"/>
</dbReference>
<reference evidence="3 4" key="1">
    <citation type="submission" date="2021-09" db="EMBL/GenBank/DDBJ databases">
        <title>The complete genome sequence of a new microorganism.</title>
        <authorList>
            <person name="Zi Z."/>
        </authorList>
    </citation>
    <scope>NUCLEOTIDE SEQUENCE [LARGE SCALE GENOMIC DNA]</scope>
    <source>
        <strain evidence="3 4">WGZ8</strain>
    </source>
</reference>
<evidence type="ECO:0000313" key="4">
    <source>
        <dbReference type="Proteomes" id="UP000704176"/>
    </source>
</evidence>
<feature type="compositionally biased region" description="Basic and acidic residues" evidence="2">
    <location>
        <begin position="373"/>
        <end position="386"/>
    </location>
</feature>
<gene>
    <name evidence="3" type="ORF">K9B37_21930</name>
</gene>